<evidence type="ECO:0000256" key="4">
    <source>
        <dbReference type="ARBA" id="ARBA00023163"/>
    </source>
</evidence>
<organism evidence="7 8">
    <name type="scientific">Wickerhamomyces mucosus</name>
    <dbReference type="NCBI Taxonomy" id="1378264"/>
    <lineage>
        <taxon>Eukaryota</taxon>
        <taxon>Fungi</taxon>
        <taxon>Dikarya</taxon>
        <taxon>Ascomycota</taxon>
        <taxon>Saccharomycotina</taxon>
        <taxon>Saccharomycetes</taxon>
        <taxon>Phaffomycetales</taxon>
        <taxon>Wickerhamomycetaceae</taxon>
        <taxon>Wickerhamomyces</taxon>
    </lineage>
</organism>
<evidence type="ECO:0000313" key="8">
    <source>
        <dbReference type="Proteomes" id="UP000769528"/>
    </source>
</evidence>
<evidence type="ECO:0008006" key="9">
    <source>
        <dbReference type="Google" id="ProtNLM"/>
    </source>
</evidence>
<dbReference type="GO" id="GO:0003713">
    <property type="term" value="F:transcription coactivator activity"/>
    <property type="evidence" value="ECO:0007669"/>
    <property type="project" value="TreeGrafter"/>
</dbReference>
<dbReference type="GO" id="GO:0005634">
    <property type="term" value="C:nucleus"/>
    <property type="evidence" value="ECO:0007669"/>
    <property type="project" value="UniProtKB-SubCell"/>
</dbReference>
<comment type="similarity">
    <text evidence="2">Belongs to the NGG1 family.</text>
</comment>
<evidence type="ECO:0000256" key="2">
    <source>
        <dbReference type="ARBA" id="ARBA00005330"/>
    </source>
</evidence>
<dbReference type="Pfam" id="PF10198">
    <property type="entry name" value="Ada3"/>
    <property type="match status" value="1"/>
</dbReference>
<dbReference type="GO" id="GO:0006357">
    <property type="term" value="P:regulation of transcription by RNA polymerase II"/>
    <property type="evidence" value="ECO:0007669"/>
    <property type="project" value="TreeGrafter"/>
</dbReference>
<evidence type="ECO:0000256" key="5">
    <source>
        <dbReference type="ARBA" id="ARBA00023242"/>
    </source>
</evidence>
<dbReference type="Proteomes" id="UP000769528">
    <property type="component" value="Unassembled WGS sequence"/>
</dbReference>
<feature type="region of interest" description="Disordered" evidence="6">
    <location>
        <begin position="1"/>
        <end position="55"/>
    </location>
</feature>
<dbReference type="PANTHER" id="PTHR13556">
    <property type="entry name" value="TRANSCRIPTIONAL ADAPTER 3-RELATED"/>
    <property type="match status" value="1"/>
</dbReference>
<evidence type="ECO:0000256" key="6">
    <source>
        <dbReference type="SAM" id="MobiDB-lite"/>
    </source>
</evidence>
<protein>
    <recommendedName>
        <fullName evidence="9">Chromatin-remodeling complexes subunit NGG1</fullName>
    </recommendedName>
</protein>
<feature type="region of interest" description="Disordered" evidence="6">
    <location>
        <begin position="471"/>
        <end position="491"/>
    </location>
</feature>
<feature type="compositionally biased region" description="Basic and acidic residues" evidence="6">
    <location>
        <begin position="672"/>
        <end position="684"/>
    </location>
</feature>
<feature type="region of interest" description="Disordered" evidence="6">
    <location>
        <begin position="139"/>
        <end position="207"/>
    </location>
</feature>
<reference evidence="7" key="2">
    <citation type="submission" date="2021-01" db="EMBL/GenBank/DDBJ databases">
        <authorList>
            <person name="Schikora-Tamarit M.A."/>
        </authorList>
    </citation>
    <scope>NUCLEOTIDE SEQUENCE</scope>
    <source>
        <strain evidence="7">CBS6341</strain>
    </source>
</reference>
<evidence type="ECO:0000313" key="7">
    <source>
        <dbReference type="EMBL" id="KAH3671213.1"/>
    </source>
</evidence>
<feature type="compositionally biased region" description="Acidic residues" evidence="6">
    <location>
        <begin position="659"/>
        <end position="671"/>
    </location>
</feature>
<accession>A0A9P8PFA3</accession>
<keyword evidence="8" id="KW-1185">Reference proteome</keyword>
<evidence type="ECO:0000256" key="1">
    <source>
        <dbReference type="ARBA" id="ARBA00004123"/>
    </source>
</evidence>
<dbReference type="InterPro" id="IPR019340">
    <property type="entry name" value="Histone_AcTrfase_su3"/>
</dbReference>
<proteinExistence type="inferred from homology"/>
<dbReference type="AlphaFoldDB" id="A0A9P8PFA3"/>
<name>A0A9P8PFA3_9ASCO</name>
<dbReference type="GO" id="GO:0000124">
    <property type="term" value="C:SAGA complex"/>
    <property type="evidence" value="ECO:0007669"/>
    <property type="project" value="TreeGrafter"/>
</dbReference>
<comment type="caution">
    <text evidence="7">The sequence shown here is derived from an EMBL/GenBank/DDBJ whole genome shotgun (WGS) entry which is preliminary data.</text>
</comment>
<reference evidence="7" key="1">
    <citation type="journal article" date="2021" name="Open Biol.">
        <title>Shared evolutionary footprints suggest mitochondrial oxidative damage underlies multiple complex I losses in fungi.</title>
        <authorList>
            <person name="Schikora-Tamarit M.A."/>
            <person name="Marcet-Houben M."/>
            <person name="Nosek J."/>
            <person name="Gabaldon T."/>
        </authorList>
    </citation>
    <scope>NUCLEOTIDE SEQUENCE</scope>
    <source>
        <strain evidence="7">CBS6341</strain>
    </source>
</reference>
<sequence>MPPRGVARRRSKPLEKRSSSPERLTPQPSSPAAPLPTQLQTAGKKTTTKSSSPTKSLSEILKILNLTYDSENGFLVGDLSQPQLSVLENLRKSLIKLNDQLEIVSNLNQLQIDEILQQKNDGSRSKQQRIKTDVEVQINEIKQDKNENPKSEANENVKETQSTEKPHTVKYEEDEDLNKNELQGKDEEGGKISDSEIFTDANDEPPRRLSITTGQQEFVKNPKSEFVTSQTLPTAAHALGLFTESNTLNTNGEIDLKLKYGVASYPKSDLKDKLPGIIPNVDFSKSKPNNQVQFTTFQTVIENYFRNYAEDDLKFLKKTSVDTGIADYKPELTPFLIPKLGELYSKVWNAEELQENYTSINKEPTIDNFKPKGTSNELSDDILDSENLSLGPLVSRLLSAVIRDSDELTSANLNDNGTNDNDDDYDSANKITTITALPQQQGWKVSSVNIDYETLEERLKRELKFVGLYNVNPDGDGEDDDENKDLKEDSPNWLNIQDDEISKELRNLQQQLKTVVKKNNKRKKALLPVIEKQLAWQEYLSILDDLDKQVDQVYLKRIKVPKNKKKKATNGQIPLSIQLQINNQQQVANSNIRSILEKRNKWISKISPLFYKRRKLNKDRSNTENEAEMDTDEQQKEIDILELSDGGFMKKHPFENILDDLNYDEDDEEDEDKYKDKEQDGLEL</sequence>
<comment type="subcellular location">
    <subcellularLocation>
        <location evidence="1">Nucleus</location>
    </subcellularLocation>
</comment>
<gene>
    <name evidence="7" type="ORF">WICMUC_004730</name>
</gene>
<feature type="region of interest" description="Disordered" evidence="6">
    <location>
        <begin position="659"/>
        <end position="684"/>
    </location>
</feature>
<dbReference type="OrthoDB" id="1232at2759"/>
<keyword evidence="4" id="KW-0804">Transcription</keyword>
<dbReference type="PANTHER" id="PTHR13556:SF2">
    <property type="entry name" value="TRANSCRIPTIONAL ADAPTER 3"/>
    <property type="match status" value="1"/>
</dbReference>
<keyword evidence="5" id="KW-0539">Nucleus</keyword>
<feature type="compositionally biased region" description="Low complexity" evidence="6">
    <location>
        <begin position="44"/>
        <end position="55"/>
    </location>
</feature>
<keyword evidence="3" id="KW-0805">Transcription regulation</keyword>
<evidence type="ECO:0000256" key="3">
    <source>
        <dbReference type="ARBA" id="ARBA00023015"/>
    </source>
</evidence>
<dbReference type="EMBL" id="JAEUBF010001283">
    <property type="protein sequence ID" value="KAH3671213.1"/>
    <property type="molecule type" value="Genomic_DNA"/>
</dbReference>
<feature type="compositionally biased region" description="Basic and acidic residues" evidence="6">
    <location>
        <begin position="141"/>
        <end position="194"/>
    </location>
</feature>
<feature type="compositionally biased region" description="Basic residues" evidence="6">
    <location>
        <begin position="1"/>
        <end position="11"/>
    </location>
</feature>